<dbReference type="AlphaFoldDB" id="A0A7D9ECY4"/>
<evidence type="ECO:0000313" key="2">
    <source>
        <dbReference type="EMBL" id="CAB4007211.1"/>
    </source>
</evidence>
<name>A0A7D9ECY4_PARCT</name>
<dbReference type="PROSITE" id="PS51203">
    <property type="entry name" value="CS"/>
    <property type="match status" value="1"/>
</dbReference>
<protein>
    <submittedName>
        <fullName evidence="2">Uncharacterized protein</fullName>
    </submittedName>
</protein>
<dbReference type="OrthoDB" id="10261079at2759"/>
<dbReference type="Pfam" id="PF04969">
    <property type="entry name" value="CS"/>
    <property type="match status" value="1"/>
</dbReference>
<evidence type="ECO:0000313" key="3">
    <source>
        <dbReference type="Proteomes" id="UP001152795"/>
    </source>
</evidence>
<dbReference type="Gene3D" id="2.60.40.790">
    <property type="match status" value="1"/>
</dbReference>
<dbReference type="InterPro" id="IPR007051">
    <property type="entry name" value="CHORD_dom"/>
</dbReference>
<reference evidence="2" key="1">
    <citation type="submission" date="2020-04" db="EMBL/GenBank/DDBJ databases">
        <authorList>
            <person name="Alioto T."/>
            <person name="Alioto T."/>
            <person name="Gomez Garrido J."/>
        </authorList>
    </citation>
    <scope>NUCLEOTIDE SEQUENCE</scope>
    <source>
        <strain evidence="2">A484AB</strain>
    </source>
</reference>
<comment type="caution">
    <text evidence="2">The sequence shown here is derived from an EMBL/GenBank/DDBJ whole genome shotgun (WGS) entry which is preliminary data.</text>
</comment>
<accession>A0A7D9ECY4</accession>
<dbReference type="Gene3D" id="4.10.1130.20">
    <property type="match status" value="2"/>
</dbReference>
<gene>
    <name evidence="2" type="ORF">PACLA_8A012618</name>
</gene>
<organism evidence="2 3">
    <name type="scientific">Paramuricea clavata</name>
    <name type="common">Red gorgonian</name>
    <name type="synonym">Violescent sea-whip</name>
    <dbReference type="NCBI Taxonomy" id="317549"/>
    <lineage>
        <taxon>Eukaryota</taxon>
        <taxon>Metazoa</taxon>
        <taxon>Cnidaria</taxon>
        <taxon>Anthozoa</taxon>
        <taxon>Octocorallia</taxon>
        <taxon>Malacalcyonacea</taxon>
        <taxon>Plexauridae</taxon>
        <taxon>Paramuricea</taxon>
    </lineage>
</organism>
<proteinExistence type="predicted"/>
<sequence length="318" mass="36079">MSGEEKLLCYNRGCAKQYVESENSEDVCIHHPGMPVFHDALKGWSCCQRRVTDFTEFLNITGCRKSKHSNMKPAEPEVKPSNPVEITSHGQTTHRKAVEKVQEPRPSDDLPYQRLKFSISDSLKKALEKHKQSRTTNDENTDPGVVQKGTTCKNNACNGVYVDEESNKQACQYHPGNPIFHEGYKFWSCCLRRTCDFDEFLKQEGCSSGSHLWFLTDEQKKKAVTCRFDHYQMGSSVIISVYAKLCDPEKSFVEANCTCLRAGLVFGNSSKFDLDIKLHGVIYPDKSVVTYSATKVEIKLKKKEASNWPRLELQSPNS</sequence>
<dbReference type="Proteomes" id="UP001152795">
    <property type="component" value="Unassembled WGS sequence"/>
</dbReference>
<dbReference type="EMBL" id="CACRXK020005729">
    <property type="protein sequence ID" value="CAB4007211.1"/>
    <property type="molecule type" value="Genomic_DNA"/>
</dbReference>
<dbReference type="InterPro" id="IPR007052">
    <property type="entry name" value="CS_dom"/>
</dbReference>
<dbReference type="InterPro" id="IPR008978">
    <property type="entry name" value="HSP20-like_chaperone"/>
</dbReference>
<feature type="region of interest" description="Disordered" evidence="1">
    <location>
        <begin position="66"/>
        <end position="111"/>
    </location>
</feature>
<dbReference type="Pfam" id="PF04968">
    <property type="entry name" value="CHORD"/>
    <property type="match status" value="2"/>
</dbReference>
<feature type="compositionally biased region" description="Basic and acidic residues" evidence="1">
    <location>
        <begin position="96"/>
        <end position="108"/>
    </location>
</feature>
<dbReference type="PROSITE" id="PS51401">
    <property type="entry name" value="CHORD"/>
    <property type="match status" value="2"/>
</dbReference>
<dbReference type="SUPFAM" id="SSF49764">
    <property type="entry name" value="HSP20-like chaperones"/>
    <property type="match status" value="1"/>
</dbReference>
<dbReference type="PANTHER" id="PTHR46983:SF3">
    <property type="entry name" value="CHPADIPLOID STATE MAINTENANCE PROTEIN CHPA"/>
    <property type="match status" value="1"/>
</dbReference>
<dbReference type="InterPro" id="IPR039790">
    <property type="entry name" value="CHRD1"/>
</dbReference>
<keyword evidence="3" id="KW-1185">Reference proteome</keyword>
<evidence type="ECO:0000256" key="1">
    <source>
        <dbReference type="SAM" id="MobiDB-lite"/>
    </source>
</evidence>
<dbReference type="PANTHER" id="PTHR46983">
    <property type="entry name" value="CYSTEINE AND HISTIDINE-RICH DOMAIN-CONTAINING PROTEIN 1"/>
    <property type="match status" value="1"/>
</dbReference>